<sequence>MDGVVNFLTDQSDSLGIASIDEQAVRPTLPTPPTTAIATDGPCPVSEGAAKAIYRDDVIDLTDDAEPSSALPTTPIEPQENTATKRKRANDDHDVATPASKKPTTPSTKPSAKPGAAQPTKVTAKAAASTPTKTAAKPTNGRTVTPIKPKTVAKTPTKSLVATATAASPSTPTTLPTQRTPVNPALSTHTLVTPTPQRLMKDIPALSPRHQKSYISPLSTTPLKDPATFSLKPPYWQRWPTSMYTALAQEFRRQFDAEPFAAKHGKSVEEVEHLIHALIYEPVQSQAEKVRMVCEARVEKRMKLLNDYGEKMRKWDIGKSRVTAELYGVKEGVVVFVNEKGEEIEAVFGRLGMADQEYIKGLASEGDWAKLTSGVE</sequence>
<evidence type="ECO:0000313" key="3">
    <source>
        <dbReference type="Proteomes" id="UP000192596"/>
    </source>
</evidence>
<dbReference type="EMBL" id="NAJO01000003">
    <property type="protein sequence ID" value="OQO13577.1"/>
    <property type="molecule type" value="Genomic_DNA"/>
</dbReference>
<feature type="region of interest" description="Disordered" evidence="1">
    <location>
        <begin position="18"/>
        <end position="46"/>
    </location>
</feature>
<feature type="region of interest" description="Disordered" evidence="1">
    <location>
        <begin position="58"/>
        <end position="189"/>
    </location>
</feature>
<dbReference type="Proteomes" id="UP000192596">
    <property type="component" value="Unassembled WGS sequence"/>
</dbReference>
<proteinExistence type="predicted"/>
<dbReference type="STRING" id="1507870.A0A1V8TQC3"/>
<dbReference type="AlphaFoldDB" id="A0A1V8TQC3"/>
<dbReference type="InParanoid" id="A0A1V8TQC3"/>
<feature type="compositionally biased region" description="Low complexity" evidence="1">
    <location>
        <begin position="162"/>
        <end position="181"/>
    </location>
</feature>
<accession>A0A1V8TQC3</accession>
<organism evidence="2 3">
    <name type="scientific">Cryoendolithus antarcticus</name>
    <dbReference type="NCBI Taxonomy" id="1507870"/>
    <lineage>
        <taxon>Eukaryota</taxon>
        <taxon>Fungi</taxon>
        <taxon>Dikarya</taxon>
        <taxon>Ascomycota</taxon>
        <taxon>Pezizomycotina</taxon>
        <taxon>Dothideomycetes</taxon>
        <taxon>Dothideomycetidae</taxon>
        <taxon>Cladosporiales</taxon>
        <taxon>Cladosporiaceae</taxon>
        <taxon>Cryoendolithus</taxon>
    </lineage>
</organism>
<gene>
    <name evidence="2" type="ORF">B0A48_01806</name>
</gene>
<evidence type="ECO:0000256" key="1">
    <source>
        <dbReference type="SAM" id="MobiDB-lite"/>
    </source>
</evidence>
<feature type="compositionally biased region" description="Low complexity" evidence="1">
    <location>
        <begin position="96"/>
        <end position="139"/>
    </location>
</feature>
<keyword evidence="3" id="KW-1185">Reference proteome</keyword>
<reference evidence="3" key="1">
    <citation type="submission" date="2017-03" db="EMBL/GenBank/DDBJ databases">
        <title>Genomes of endolithic fungi from Antarctica.</title>
        <authorList>
            <person name="Coleine C."/>
            <person name="Masonjones S."/>
            <person name="Stajich J.E."/>
        </authorList>
    </citation>
    <scope>NUCLEOTIDE SEQUENCE [LARGE SCALE GENOMIC DNA]</scope>
    <source>
        <strain evidence="3">CCFEE 5527</strain>
    </source>
</reference>
<evidence type="ECO:0000313" key="2">
    <source>
        <dbReference type="EMBL" id="OQO13577.1"/>
    </source>
</evidence>
<name>A0A1V8TQC3_9PEZI</name>
<protein>
    <submittedName>
        <fullName evidence="2">Uncharacterized protein</fullName>
    </submittedName>
</protein>
<comment type="caution">
    <text evidence="2">The sequence shown here is derived from an EMBL/GenBank/DDBJ whole genome shotgun (WGS) entry which is preliminary data.</text>
</comment>
<dbReference type="Gene3D" id="2.30.30.700">
    <property type="entry name" value="SLA1 homology domain 1"/>
    <property type="match status" value="1"/>
</dbReference>